<dbReference type="Proteomes" id="UP000467700">
    <property type="component" value="Unassembled WGS sequence"/>
</dbReference>
<dbReference type="InterPro" id="IPR011989">
    <property type="entry name" value="ARM-like"/>
</dbReference>
<proteinExistence type="predicted"/>
<feature type="region of interest" description="Disordered" evidence="1">
    <location>
        <begin position="604"/>
        <end position="642"/>
    </location>
</feature>
<feature type="region of interest" description="Disordered" evidence="1">
    <location>
        <begin position="118"/>
        <end position="147"/>
    </location>
</feature>
<dbReference type="AlphaFoldDB" id="A0A8S0WNR2"/>
<reference evidence="3 4" key="1">
    <citation type="submission" date="2020-01" db="EMBL/GenBank/DDBJ databases">
        <authorList>
            <person name="Gupta K D."/>
        </authorList>
    </citation>
    <scope>NUCLEOTIDE SEQUENCE [LARGE SCALE GENOMIC DNA]</scope>
</reference>
<dbReference type="GO" id="GO:0031267">
    <property type="term" value="F:small GTPase binding"/>
    <property type="evidence" value="ECO:0007669"/>
    <property type="project" value="InterPro"/>
</dbReference>
<gene>
    <name evidence="3" type="ORF">AAE3_LOCUS9223</name>
</gene>
<protein>
    <recommendedName>
        <fullName evidence="2">Formin GTPase-binding domain-containing protein</fullName>
    </recommendedName>
</protein>
<dbReference type="GO" id="GO:0030036">
    <property type="term" value="P:actin cytoskeleton organization"/>
    <property type="evidence" value="ECO:0007669"/>
    <property type="project" value="InterPro"/>
</dbReference>
<evidence type="ECO:0000313" key="3">
    <source>
        <dbReference type="EMBL" id="CAA7266837.1"/>
    </source>
</evidence>
<dbReference type="EMBL" id="CACVBS010000057">
    <property type="protein sequence ID" value="CAA7266837.1"/>
    <property type="molecule type" value="Genomic_DNA"/>
</dbReference>
<feature type="compositionally biased region" description="Polar residues" evidence="1">
    <location>
        <begin position="24"/>
        <end position="42"/>
    </location>
</feature>
<feature type="region of interest" description="Disordered" evidence="1">
    <location>
        <begin position="24"/>
        <end position="77"/>
    </location>
</feature>
<dbReference type="SUPFAM" id="SSF48371">
    <property type="entry name" value="ARM repeat"/>
    <property type="match status" value="1"/>
</dbReference>
<dbReference type="SMART" id="SM01140">
    <property type="entry name" value="Drf_GBD"/>
    <property type="match status" value="1"/>
</dbReference>
<feature type="compositionally biased region" description="Polar residues" evidence="1">
    <location>
        <begin position="607"/>
        <end position="629"/>
    </location>
</feature>
<evidence type="ECO:0000259" key="2">
    <source>
        <dbReference type="SMART" id="SM01140"/>
    </source>
</evidence>
<dbReference type="OrthoDB" id="2155261at2759"/>
<keyword evidence="4" id="KW-1185">Reference proteome</keyword>
<feature type="domain" description="Formin GTPase-binding" evidence="2">
    <location>
        <begin position="70"/>
        <end position="369"/>
    </location>
</feature>
<name>A0A8S0WNR2_CYCAE</name>
<dbReference type="Pfam" id="PF06371">
    <property type="entry name" value="Drf_GBD"/>
    <property type="match status" value="1"/>
</dbReference>
<organism evidence="3 4">
    <name type="scientific">Cyclocybe aegerita</name>
    <name type="common">Black poplar mushroom</name>
    <name type="synonym">Agrocybe aegerita</name>
    <dbReference type="NCBI Taxonomy" id="1973307"/>
    <lineage>
        <taxon>Eukaryota</taxon>
        <taxon>Fungi</taxon>
        <taxon>Dikarya</taxon>
        <taxon>Basidiomycota</taxon>
        <taxon>Agaricomycotina</taxon>
        <taxon>Agaricomycetes</taxon>
        <taxon>Agaricomycetidae</taxon>
        <taxon>Agaricales</taxon>
        <taxon>Agaricineae</taxon>
        <taxon>Bolbitiaceae</taxon>
        <taxon>Cyclocybe</taxon>
    </lineage>
</organism>
<sequence length="677" mass="73884">MFKGILPARRVPSTDFTILTNLVDNNGKENQPSLPSTMQAAATKSRKASKGFMATTEKKKKPEPKKTKDSQTEEIDTTPQAFDKLLDDLQIPSALRPKLYGMDASVKAAMLKSSQTMAISPVPEPSPPSTPQTNRGPRRAHSTESLSPRHATIASLMNDNSELPYPGLSAAPVSAHISPYLTSPERKASGHSRGLSFDPPRFFSKSQVNLAERSSSSTLDLLAGGKVSKEKGITVTKNISPTRFCSILTGTSSTQLDVEDLKKLRLLLRNESATWSTEFLKLGGYSALLTRLNEILEVEWREEQHDDQVLHELLRCFRALSTSSIGCFALRSSCPTPFVQLVALLYSDKKPGDVATRQLIAELLLLLFDLYPPSSLPSTSSKPGSTLVGAGRHREAWESHTSLPTSNLVTLPAPHKTFFSLIRSLLLTPAPPPTENPGAPISPHEFIESLHVPRIYKTYLKELSEVCRDYFWVFCHPNNTIWVLSETNESSVEKPRAPGGMTGGVEYEAMSYLTTQLKLVNAIAKCVESLNLPKEHEHSAYQFHTDLFLSGLERIILISRKASTTYYPTLHLELARYIAYAVRAGYELPYTVARLIGLPPPAHAKNPQVSASASSSGRNTPRQPTTPSKRASVAAPPGTGSTGFGAPVGSGYAAAVHAQAFPGLPSPKKLESMRFDC</sequence>
<dbReference type="GO" id="GO:0003779">
    <property type="term" value="F:actin binding"/>
    <property type="evidence" value="ECO:0007669"/>
    <property type="project" value="InterPro"/>
</dbReference>
<dbReference type="Gene3D" id="1.25.10.10">
    <property type="entry name" value="Leucine-rich Repeat Variant"/>
    <property type="match status" value="1"/>
</dbReference>
<accession>A0A8S0WNR2</accession>
<evidence type="ECO:0000313" key="4">
    <source>
        <dbReference type="Proteomes" id="UP000467700"/>
    </source>
</evidence>
<dbReference type="InterPro" id="IPR016024">
    <property type="entry name" value="ARM-type_fold"/>
</dbReference>
<dbReference type="InterPro" id="IPR010473">
    <property type="entry name" value="GTPase-bd"/>
</dbReference>
<comment type="caution">
    <text evidence="3">The sequence shown here is derived from an EMBL/GenBank/DDBJ whole genome shotgun (WGS) entry which is preliminary data.</text>
</comment>
<evidence type="ECO:0000256" key="1">
    <source>
        <dbReference type="SAM" id="MobiDB-lite"/>
    </source>
</evidence>